<name>A0A8J4YT54_CHIOP</name>
<evidence type="ECO:0000313" key="2">
    <source>
        <dbReference type="Proteomes" id="UP000770661"/>
    </source>
</evidence>
<gene>
    <name evidence="1" type="ORF">GWK47_036520</name>
</gene>
<evidence type="ECO:0000313" key="1">
    <source>
        <dbReference type="EMBL" id="KAG0726455.1"/>
    </source>
</evidence>
<dbReference type="Proteomes" id="UP000770661">
    <property type="component" value="Unassembled WGS sequence"/>
</dbReference>
<reference evidence="1" key="1">
    <citation type="submission" date="2020-07" db="EMBL/GenBank/DDBJ databases">
        <title>The High-quality genome of the commercially important snow crab, Chionoecetes opilio.</title>
        <authorList>
            <person name="Jeong J.-H."/>
            <person name="Ryu S."/>
        </authorList>
    </citation>
    <scope>NUCLEOTIDE SEQUENCE</scope>
    <source>
        <strain evidence="1">MADBK_172401_WGS</strain>
        <tissue evidence="1">Digestive gland</tissue>
    </source>
</reference>
<dbReference type="AlphaFoldDB" id="A0A8J4YT54"/>
<proteinExistence type="predicted"/>
<dbReference type="EMBL" id="JACEEZ010004405">
    <property type="protein sequence ID" value="KAG0726455.1"/>
    <property type="molecule type" value="Genomic_DNA"/>
</dbReference>
<keyword evidence="2" id="KW-1185">Reference proteome</keyword>
<organism evidence="1 2">
    <name type="scientific">Chionoecetes opilio</name>
    <name type="common">Atlantic snow crab</name>
    <name type="synonym">Cancer opilio</name>
    <dbReference type="NCBI Taxonomy" id="41210"/>
    <lineage>
        <taxon>Eukaryota</taxon>
        <taxon>Metazoa</taxon>
        <taxon>Ecdysozoa</taxon>
        <taxon>Arthropoda</taxon>
        <taxon>Crustacea</taxon>
        <taxon>Multicrustacea</taxon>
        <taxon>Malacostraca</taxon>
        <taxon>Eumalacostraca</taxon>
        <taxon>Eucarida</taxon>
        <taxon>Decapoda</taxon>
        <taxon>Pleocyemata</taxon>
        <taxon>Brachyura</taxon>
        <taxon>Eubrachyura</taxon>
        <taxon>Majoidea</taxon>
        <taxon>Majidae</taxon>
        <taxon>Chionoecetes</taxon>
    </lineage>
</organism>
<accession>A0A8J4YT54</accession>
<comment type="caution">
    <text evidence="1">The sequence shown here is derived from an EMBL/GenBank/DDBJ whole genome shotgun (WGS) entry which is preliminary data.</text>
</comment>
<sequence length="122" mass="13484">MTAWVHRPLPAHHQRAHSAYCILRLGTQTTKMLQGDTTKQSLRLYSSLRRDGRLGFDLEMRAETTAESTELGEDSACPATHTLKTSDMRTKKTVIAMYTNSKVTRTTQNAGLNGGGASCKRT</sequence>
<protein>
    <submittedName>
        <fullName evidence="1">Uncharacterized protein</fullName>
    </submittedName>
</protein>